<evidence type="ECO:0000313" key="1">
    <source>
        <dbReference type="EMBL" id="ASF00144.1"/>
    </source>
</evidence>
<organism evidence="1">
    <name type="scientific">uncultured virus</name>
    <dbReference type="NCBI Taxonomy" id="340016"/>
    <lineage>
        <taxon>Viruses</taxon>
        <taxon>environmental samples</taxon>
    </lineage>
</organism>
<protein>
    <submittedName>
        <fullName evidence="1">Uncharacterized protein</fullName>
    </submittedName>
</protein>
<dbReference type="EMBL" id="KY052815">
    <property type="protein sequence ID" value="ASF00144.1"/>
    <property type="molecule type" value="Genomic_DNA"/>
</dbReference>
<proteinExistence type="predicted"/>
<name>A0A218MLJ2_9VIRU</name>
<reference evidence="1" key="2">
    <citation type="journal article" date="2017" name="Nat. Commun.">
        <title>Single-virus genomics reveals hidden cosmopolitan and abundant viruses.</title>
        <authorList>
            <person name="Martinez-Hernandez F."/>
            <person name="Fornas O."/>
            <person name="Lluesma Gomez M."/>
            <person name="Bolduc B."/>
            <person name="de la Cruz Pena M.J."/>
            <person name="Martinez J.M."/>
            <person name="Anton J."/>
            <person name="Gasol J.M."/>
            <person name="Rosselli R."/>
            <person name="Rodriguez-Valera F."/>
            <person name="Sullivan M.B."/>
            <person name="Acinas S.G."/>
            <person name="Martinez-Garcia M."/>
        </authorList>
    </citation>
    <scope>NUCLEOTIDE SEQUENCE</scope>
</reference>
<sequence>MAAGTYNFTIEQGTTFNRVLTLQENGSAMNLTGYSVASQIRSTHDSSTVVGTISCTISNASGGEITLTMTNSTTSGIEEGIYVYDIEITSGAGSVTRILQGNVTVSPEVTR</sequence>
<reference evidence="1" key="1">
    <citation type="submission" date="2016-10" db="EMBL/GenBank/DDBJ databases">
        <authorList>
            <person name="Varghese N."/>
        </authorList>
    </citation>
    <scope>NUCLEOTIDE SEQUENCE</scope>
</reference>
<accession>A0A218MLJ2</accession>
<dbReference type="Gene3D" id="2.60.40.3350">
    <property type="match status" value="1"/>
</dbReference>